<evidence type="ECO:0000313" key="6">
    <source>
        <dbReference type="EMBL" id="OGY40376.1"/>
    </source>
</evidence>
<comment type="caution">
    <text evidence="6">The sequence shown here is derived from an EMBL/GenBank/DDBJ whole genome shotgun (WGS) entry which is preliminary data.</text>
</comment>
<evidence type="ECO:0000256" key="5">
    <source>
        <dbReference type="SAM" id="MobiDB-lite"/>
    </source>
</evidence>
<dbReference type="FunFam" id="2.30.33.40:FF:000001">
    <property type="entry name" value="10 kDa chaperonin"/>
    <property type="match status" value="1"/>
</dbReference>
<dbReference type="Gene3D" id="2.30.33.40">
    <property type="entry name" value="GroES chaperonin"/>
    <property type="match status" value="1"/>
</dbReference>
<dbReference type="GO" id="GO:0051082">
    <property type="term" value="F:unfolded protein binding"/>
    <property type="evidence" value="ECO:0007669"/>
    <property type="project" value="TreeGrafter"/>
</dbReference>
<evidence type="ECO:0000256" key="2">
    <source>
        <dbReference type="ARBA" id="ARBA00023186"/>
    </source>
</evidence>
<protein>
    <recommendedName>
        <fullName evidence="3">Co-chaperonin GroES</fullName>
    </recommendedName>
    <alternativeName>
        <fullName evidence="3">10 kDa chaperonin</fullName>
    </alternativeName>
    <alternativeName>
        <fullName evidence="3">Chaperonin-10</fullName>
        <shortName evidence="3">Cpn10</shortName>
    </alternativeName>
</protein>
<dbReference type="EMBL" id="MHHY01000009">
    <property type="protein sequence ID" value="OGY40376.1"/>
    <property type="molecule type" value="Genomic_DNA"/>
</dbReference>
<accession>A0A1G1XL28</accession>
<dbReference type="GO" id="GO:0051087">
    <property type="term" value="F:protein-folding chaperone binding"/>
    <property type="evidence" value="ECO:0007669"/>
    <property type="project" value="TreeGrafter"/>
</dbReference>
<dbReference type="CDD" id="cd00320">
    <property type="entry name" value="cpn10"/>
    <property type="match status" value="1"/>
</dbReference>
<dbReference type="PANTHER" id="PTHR10772:SF58">
    <property type="entry name" value="CO-CHAPERONIN GROES"/>
    <property type="match status" value="1"/>
</dbReference>
<name>A0A1G1XL28_9BACT</name>
<dbReference type="PANTHER" id="PTHR10772">
    <property type="entry name" value="10 KDA HEAT SHOCK PROTEIN"/>
    <property type="match status" value="1"/>
</dbReference>
<dbReference type="SMART" id="SM00883">
    <property type="entry name" value="Cpn10"/>
    <property type="match status" value="1"/>
</dbReference>
<dbReference type="STRING" id="1797529.A2570_03100"/>
<evidence type="ECO:0000313" key="7">
    <source>
        <dbReference type="Proteomes" id="UP000178570"/>
    </source>
</evidence>
<dbReference type="InterPro" id="IPR037124">
    <property type="entry name" value="Chaperonin_GroES_sf"/>
</dbReference>
<dbReference type="GO" id="GO:0005524">
    <property type="term" value="F:ATP binding"/>
    <property type="evidence" value="ECO:0007669"/>
    <property type="project" value="InterPro"/>
</dbReference>
<evidence type="ECO:0000256" key="3">
    <source>
        <dbReference type="HAMAP-Rule" id="MF_00580"/>
    </source>
</evidence>
<comment type="similarity">
    <text evidence="1 3 4">Belongs to the GroES chaperonin family.</text>
</comment>
<organism evidence="6 7">
    <name type="scientific">Candidatus Brennerbacteria bacterium RIFOXYD1_FULL_41_16</name>
    <dbReference type="NCBI Taxonomy" id="1797529"/>
    <lineage>
        <taxon>Bacteria</taxon>
        <taxon>Candidatus Brenneribacteriota</taxon>
    </lineage>
</organism>
<feature type="region of interest" description="Disordered" evidence="5">
    <location>
        <begin position="20"/>
        <end position="48"/>
    </location>
</feature>
<dbReference type="GO" id="GO:0005737">
    <property type="term" value="C:cytoplasm"/>
    <property type="evidence" value="ECO:0007669"/>
    <property type="project" value="UniProtKB-SubCell"/>
</dbReference>
<proteinExistence type="inferred from homology"/>
<evidence type="ECO:0000256" key="1">
    <source>
        <dbReference type="ARBA" id="ARBA00006975"/>
    </source>
</evidence>
<dbReference type="Proteomes" id="UP000178570">
    <property type="component" value="Unassembled WGS sequence"/>
</dbReference>
<evidence type="ECO:0000256" key="4">
    <source>
        <dbReference type="RuleBase" id="RU000535"/>
    </source>
</evidence>
<dbReference type="PRINTS" id="PR00297">
    <property type="entry name" value="CHAPERONIN10"/>
</dbReference>
<comment type="subunit">
    <text evidence="3">Heptamer of 7 subunits arranged in a ring. Interacts with the chaperonin GroEL.</text>
</comment>
<dbReference type="InterPro" id="IPR011032">
    <property type="entry name" value="GroES-like_sf"/>
</dbReference>
<dbReference type="SUPFAM" id="SSF50129">
    <property type="entry name" value="GroES-like"/>
    <property type="match status" value="1"/>
</dbReference>
<dbReference type="Pfam" id="PF00166">
    <property type="entry name" value="Cpn10"/>
    <property type="match status" value="1"/>
</dbReference>
<keyword evidence="2 3" id="KW-0143">Chaperone</keyword>
<comment type="subcellular location">
    <subcellularLocation>
        <location evidence="3">Cytoplasm</location>
    </subcellularLocation>
</comment>
<dbReference type="InterPro" id="IPR020818">
    <property type="entry name" value="Chaperonin_GroES"/>
</dbReference>
<dbReference type="GO" id="GO:0046872">
    <property type="term" value="F:metal ion binding"/>
    <property type="evidence" value="ECO:0007669"/>
    <property type="project" value="TreeGrafter"/>
</dbReference>
<dbReference type="HAMAP" id="MF_00580">
    <property type="entry name" value="CH10"/>
    <property type="match status" value="1"/>
</dbReference>
<comment type="function">
    <text evidence="3 4">Together with the chaperonin GroEL, plays an essential role in assisting protein folding. The GroEL-GroES system forms a nano-cage that allows encapsulation of the non-native substrate proteins and provides a physical environment optimized to promote and accelerate protein folding. GroES binds to the apical surface of the GroEL ring, thereby capping the opening of the GroEL channel.</text>
</comment>
<dbReference type="GO" id="GO:0044183">
    <property type="term" value="F:protein folding chaperone"/>
    <property type="evidence" value="ECO:0007669"/>
    <property type="project" value="InterPro"/>
</dbReference>
<keyword evidence="3" id="KW-0963">Cytoplasm</keyword>
<reference evidence="6 7" key="1">
    <citation type="journal article" date="2016" name="Nat. Commun.">
        <title>Thousands of microbial genomes shed light on interconnected biogeochemical processes in an aquifer system.</title>
        <authorList>
            <person name="Anantharaman K."/>
            <person name="Brown C.T."/>
            <person name="Hug L.A."/>
            <person name="Sharon I."/>
            <person name="Castelle C.J."/>
            <person name="Probst A.J."/>
            <person name="Thomas B.C."/>
            <person name="Singh A."/>
            <person name="Wilkins M.J."/>
            <person name="Karaoz U."/>
            <person name="Brodie E.L."/>
            <person name="Williams K.H."/>
            <person name="Hubbard S.S."/>
            <person name="Banfield J.F."/>
        </authorList>
    </citation>
    <scope>NUCLEOTIDE SEQUENCE [LARGE SCALE GENOMIC DNA]</scope>
</reference>
<dbReference type="AlphaFoldDB" id="A0A1G1XL28"/>
<sequence>MKIQPLSDFILIEPSKEEKTTSSGIIIPDTAHENRPQKGKVISVGPGKKNDKGEHVALGVGINNIVLFKKYGPDEIKVKDDSGKEVEYLIAREEDILAIIE</sequence>
<gene>
    <name evidence="3" type="primary">groES</name>
    <name evidence="3" type="synonym">groS</name>
    <name evidence="6" type="ORF">A2570_03100</name>
</gene>